<dbReference type="EMBL" id="JBHEZX010000001">
    <property type="protein sequence ID" value="MFC1408177.1"/>
    <property type="molecule type" value="Genomic_DNA"/>
</dbReference>
<protein>
    <submittedName>
        <fullName evidence="1">Lrp/AsnC family transcriptional regulator</fullName>
    </submittedName>
</protein>
<dbReference type="Pfam" id="PF01037">
    <property type="entry name" value="AsnC_trans_reg"/>
    <property type="match status" value="1"/>
</dbReference>
<dbReference type="Gene3D" id="1.10.10.10">
    <property type="entry name" value="Winged helix-like DNA-binding domain superfamily/Winged helix DNA-binding domain"/>
    <property type="match status" value="2"/>
</dbReference>
<dbReference type="SUPFAM" id="SSF54909">
    <property type="entry name" value="Dimeric alpha+beta barrel"/>
    <property type="match status" value="1"/>
</dbReference>
<dbReference type="Proteomes" id="UP001592582">
    <property type="component" value="Unassembled WGS sequence"/>
</dbReference>
<dbReference type="PANTHER" id="PTHR30154">
    <property type="entry name" value="LEUCINE-RESPONSIVE REGULATORY PROTEIN"/>
    <property type="match status" value="1"/>
</dbReference>
<reference evidence="1 2" key="1">
    <citation type="submission" date="2024-09" db="EMBL/GenBank/DDBJ databases">
        <authorList>
            <person name="Lee S.D."/>
        </authorList>
    </citation>
    <scope>NUCLEOTIDE SEQUENCE [LARGE SCALE GENOMIC DNA]</scope>
    <source>
        <strain evidence="1 2">N1-1</strain>
    </source>
</reference>
<proteinExistence type="predicted"/>
<dbReference type="SMART" id="SM00344">
    <property type="entry name" value="HTH_ASNC"/>
    <property type="match status" value="2"/>
</dbReference>
<dbReference type="PROSITE" id="PS50956">
    <property type="entry name" value="HTH_ASNC_2"/>
    <property type="match status" value="1"/>
</dbReference>
<dbReference type="Gene3D" id="3.30.70.920">
    <property type="match status" value="1"/>
</dbReference>
<accession>A0ABV6V385</accession>
<evidence type="ECO:0000313" key="2">
    <source>
        <dbReference type="Proteomes" id="UP001592582"/>
    </source>
</evidence>
<dbReference type="Pfam" id="PF13404">
    <property type="entry name" value="HTH_AsnC-type"/>
    <property type="match status" value="2"/>
</dbReference>
<comment type="caution">
    <text evidence="1">The sequence shown here is derived from an EMBL/GenBank/DDBJ whole genome shotgun (WGS) entry which is preliminary data.</text>
</comment>
<dbReference type="InterPro" id="IPR011008">
    <property type="entry name" value="Dimeric_a/b-barrel"/>
</dbReference>
<sequence length="337" mass="36568">MDQTDRRIVQCLLQDGRASFRRIAQVASVSEQTAARRYRALVADGAVRVRALPGHGGSREQTWFVRVQCRPDAADALADALAAREDTSYVSVTSGGSEIVCQTRSDPTHPHGSVLHRLPRTAKVLGFHAYAVLHMHLGADAKWRAFDEPLTPAEIAALHESLHESLHDRDDAPTQPVSDSRTAVLTAKDAPLLVELARDGRTGVVDLARATGWSKARVSARLEELLDGQALRLAVDLAYARFGFHATAYLWLTVNPGRLKATGEALSSHPETTFAAAVTGSANLLVTVTCRTMDDLYTYVTDKVGILPAVTQVDVVPVLHRLKQAGTRLHQGRLTPS</sequence>
<dbReference type="InterPro" id="IPR019888">
    <property type="entry name" value="Tscrpt_reg_AsnC-like"/>
</dbReference>
<gene>
    <name evidence="1" type="ORF">ACEZDG_02665</name>
</gene>
<organism evidence="1 2">
    <name type="scientific">Streptacidiphilus alkalitolerans</name>
    <dbReference type="NCBI Taxonomy" id="3342712"/>
    <lineage>
        <taxon>Bacteria</taxon>
        <taxon>Bacillati</taxon>
        <taxon>Actinomycetota</taxon>
        <taxon>Actinomycetes</taxon>
        <taxon>Kitasatosporales</taxon>
        <taxon>Streptomycetaceae</taxon>
        <taxon>Streptacidiphilus</taxon>
    </lineage>
</organism>
<dbReference type="InterPro" id="IPR036390">
    <property type="entry name" value="WH_DNA-bd_sf"/>
</dbReference>
<dbReference type="PANTHER" id="PTHR30154:SF34">
    <property type="entry name" value="TRANSCRIPTIONAL REGULATOR AZLB"/>
    <property type="match status" value="1"/>
</dbReference>
<dbReference type="SUPFAM" id="SSF46785">
    <property type="entry name" value="Winged helix' DNA-binding domain"/>
    <property type="match status" value="1"/>
</dbReference>
<dbReference type="InterPro" id="IPR019887">
    <property type="entry name" value="Tscrpt_reg_AsnC/Lrp_C"/>
</dbReference>
<dbReference type="InterPro" id="IPR000485">
    <property type="entry name" value="AsnC-type_HTH_dom"/>
</dbReference>
<dbReference type="InterPro" id="IPR036388">
    <property type="entry name" value="WH-like_DNA-bd_sf"/>
</dbReference>
<evidence type="ECO:0000313" key="1">
    <source>
        <dbReference type="EMBL" id="MFC1408177.1"/>
    </source>
</evidence>
<name>A0ABV6V385_9ACTN</name>
<keyword evidence="2" id="KW-1185">Reference proteome</keyword>